<evidence type="ECO:0000313" key="6">
    <source>
        <dbReference type="Proteomes" id="UP001370490"/>
    </source>
</evidence>
<feature type="coiled-coil region" evidence="2">
    <location>
        <begin position="775"/>
        <end position="816"/>
    </location>
</feature>
<feature type="coiled-coil region" evidence="2">
    <location>
        <begin position="3673"/>
        <end position="4183"/>
    </location>
</feature>
<feature type="coiled-coil region" evidence="2">
    <location>
        <begin position="1450"/>
        <end position="1498"/>
    </location>
</feature>
<organism evidence="5 6">
    <name type="scientific">Dillenia turbinata</name>
    <dbReference type="NCBI Taxonomy" id="194707"/>
    <lineage>
        <taxon>Eukaryota</taxon>
        <taxon>Viridiplantae</taxon>
        <taxon>Streptophyta</taxon>
        <taxon>Embryophyta</taxon>
        <taxon>Tracheophyta</taxon>
        <taxon>Spermatophyta</taxon>
        <taxon>Magnoliopsida</taxon>
        <taxon>eudicotyledons</taxon>
        <taxon>Gunneridae</taxon>
        <taxon>Pentapetalae</taxon>
        <taxon>Dilleniales</taxon>
        <taxon>Dilleniaceae</taxon>
        <taxon>Dillenia</taxon>
    </lineage>
</organism>
<feature type="coiled-coil region" evidence="2">
    <location>
        <begin position="1545"/>
        <end position="1702"/>
    </location>
</feature>
<feature type="coiled-coil region" evidence="2">
    <location>
        <begin position="1749"/>
        <end position="1906"/>
    </location>
</feature>
<dbReference type="PROSITE" id="PS51774">
    <property type="entry name" value="NAB"/>
    <property type="match status" value="1"/>
</dbReference>
<feature type="coiled-coil region" evidence="2">
    <location>
        <begin position="135"/>
        <end position="183"/>
    </location>
</feature>
<gene>
    <name evidence="5" type="ORF">RJ641_035656</name>
</gene>
<feature type="coiled-coil region" evidence="2">
    <location>
        <begin position="2164"/>
        <end position="2212"/>
    </location>
</feature>
<feature type="coiled-coil region" evidence="2">
    <location>
        <begin position="438"/>
        <end position="749"/>
    </location>
</feature>
<dbReference type="GO" id="GO:0005200">
    <property type="term" value="F:structural constituent of cytoskeleton"/>
    <property type="evidence" value="ECO:0007669"/>
    <property type="project" value="TreeGrafter"/>
</dbReference>
<keyword evidence="1 2" id="KW-0175">Coiled coil</keyword>
<feature type="coiled-coil region" evidence="2">
    <location>
        <begin position="3490"/>
        <end position="3566"/>
    </location>
</feature>
<dbReference type="PANTHER" id="PTHR47357:SF1">
    <property type="entry name" value="SPINDLE POLE BODY COMPONENT 110"/>
    <property type="match status" value="1"/>
</dbReference>
<name>A0AAN8VTF5_9MAGN</name>
<evidence type="ECO:0000256" key="3">
    <source>
        <dbReference type="SAM" id="MobiDB-lite"/>
    </source>
</evidence>
<dbReference type="GO" id="GO:0003779">
    <property type="term" value="F:actin binding"/>
    <property type="evidence" value="ECO:0007669"/>
    <property type="project" value="InterPro"/>
</dbReference>
<feature type="coiled-coil region" evidence="2">
    <location>
        <begin position="3388"/>
        <end position="3436"/>
    </location>
</feature>
<evidence type="ECO:0000256" key="2">
    <source>
        <dbReference type="SAM" id="Coils"/>
    </source>
</evidence>
<dbReference type="Pfam" id="PF07765">
    <property type="entry name" value="KIP1"/>
    <property type="match status" value="1"/>
</dbReference>
<feature type="region of interest" description="Disordered" evidence="3">
    <location>
        <begin position="95"/>
        <end position="127"/>
    </location>
</feature>
<feature type="coiled-coil region" evidence="2">
    <location>
        <begin position="2987"/>
        <end position="3063"/>
    </location>
</feature>
<feature type="region of interest" description="Disordered" evidence="3">
    <location>
        <begin position="39"/>
        <end position="65"/>
    </location>
</feature>
<feature type="coiled-coil region" evidence="2">
    <location>
        <begin position="2259"/>
        <end position="2648"/>
    </location>
</feature>
<feature type="coiled-coil region" evidence="2">
    <location>
        <begin position="1239"/>
        <end position="1424"/>
    </location>
</feature>
<dbReference type="GO" id="GO:0005856">
    <property type="term" value="C:cytoskeleton"/>
    <property type="evidence" value="ECO:0007669"/>
    <property type="project" value="TreeGrafter"/>
</dbReference>
<feature type="coiled-coil region" evidence="2">
    <location>
        <begin position="2674"/>
        <end position="2722"/>
    </location>
</feature>
<evidence type="ECO:0000259" key="4">
    <source>
        <dbReference type="PROSITE" id="PS51774"/>
    </source>
</evidence>
<dbReference type="Gene3D" id="1.10.287.1490">
    <property type="match status" value="12"/>
</dbReference>
<dbReference type="InterPro" id="IPR011684">
    <property type="entry name" value="NAB"/>
</dbReference>
<reference evidence="5 6" key="1">
    <citation type="submission" date="2023-12" db="EMBL/GenBank/DDBJ databases">
        <title>A high-quality genome assembly for Dillenia turbinata (Dilleniales).</title>
        <authorList>
            <person name="Chanderbali A."/>
        </authorList>
    </citation>
    <scope>NUCLEOTIDE SEQUENCE [LARGE SCALE GENOMIC DNA]</scope>
    <source>
        <strain evidence="5">LSX21</strain>
        <tissue evidence="5">Leaf</tissue>
    </source>
</reference>
<dbReference type="EMBL" id="JBAMMX010000008">
    <property type="protein sequence ID" value="KAK6935501.1"/>
    <property type="molecule type" value="Genomic_DNA"/>
</dbReference>
<sequence>MMKRRHWREPIKSFFGSHIDPENDEHLKGSKLEVEDKMSQIMELINDEEQEEGNESSTKKSKREQLSRLIEDFHKHYDSLHDRYDHLTGELWRKVGSKREKKGTDSSSDSGSDSEYDYSLKEKGNNNEVFGSGVAESMRQELETARAEVADLKEKLSATIGEREALHDELEKAVNQMKKVEDVIGGLRTDNERLSFEKSTLIAENEDLNIKLNGAGRLEAELNQMIGELKSEKNTLITESAVVLDRIEEGRKIIEDLRVIAAQNEAENITLKQEVESVTGEALYMKQQLESAQQEVAELSENLRSAEEDNRSLASKLSESSKEIEQLQNQIKVLISEAQDLKDKQGERERELLTLSEMHEVHKTESSARKAGLETQITTLEVERDSLSGKLKEMRERIDKEAGNAKLLEEENQGQQFQISKLEIMSSEKSNKISSLLKKLEENENKQGEREMELLNLREMHEVHRTESSARIASLEAQITTLEVEHDSLNSKLKEMQEQIDREAGNAKVLGEENQGLISKLEIMSFEKSDKISFLLKKIEENENKLGERERELEVHKTESSARIAGLEAQITTSEVERDSLSGKLKEMQEQIDWEAGNAKVLEEENKGLQFQISKLEIMSSEKGDEISSLLKKLEENENKLGERERELPALREMHEVHKAESSARIAGLEALITTLEVECDSLSGKLKEMQEQIDREAGNANVLEEENQGLKFRISKLEIVSTEKSDEISCLLKKLEENENKLGERERELPALRDMHEVHKAESSARIAGLEALITTLEVERDSLSGKLKEMQEQIDREAGNANVLEEENQRLQFQISKFEIVSTEKSDEISCLLKKLEENENYSGERERELLTLREMHVVHKTESSARIAGLEAQITTLEVERDSLSGKLKEMQEQIDREAGNAKVLEEVNQGLQFQISKLEIMSSERSDEISCLLKKLEENENKLGERERELPALREMHEVRKAESSARIAGLEALIATLEVGRDSLSGKLKEMQEQIDREAGNAKVLEEENQGLKFRISKLEIVSTEKSDEISCLLKKLEENENKLGERERELPALRDMHELHKAESSARIAGLEELITTLEVEQDSLSGKLKEMQEQIDREAGNARQKKKTKGCNSNQSEICPGEKTESSARIASLEAQITTLEVEHDSLNSKLKEMQEQIDREAGNAKVLEEENQGLQFQISKLEIVSSEKSDEISCLLKKLEENENNSGERERELLTLREMHEVHKTESSARIAGLEAQITTLEVERDSLSGKLKEMQEQIDREAGNAKVLEEENQGLQFQISKLEIMSSEKSDEISCLLKKLEENENKLGERERELPALREMHEVHKAESSARMAGLEALITTLEVERDSLSCKLKEMQEQIDREAGNAKVLEEENQGLKFRISKLEIVSTEKSDEISCLLKKLEENENKLGERERELPALRDMHEVHKAESSARIAGLEALITTLEVEQDSLSGKLKEMQEQIDREAGNANVLEEENQRLQFQISKLEIVSTEKSDEISCLLKKLEENENYSGERERELLTLREMHVVHKTESSARIAGLEAQITTLEVERDSLSGKLKEMQEQIDREAGNAKVLEEENQGLQFQISKLEIMSSEKSDEISCLLKKLEENENKLGERERELPALREMHEVHKAESSARIAGLEALIATLEVERDSLSGKLNEMQEQIDREAGNAKVLEEENQGLQFQISRLEIVSSEKSDEISCLLKKLEENENNSGERERELLTLREMHEVHKTESSARIAGLEAQITTLEVERDSLSGKLKEMQEQIDREAGNAKVLEEENQGLQFQISKLEIMSSEKSDEISCLLKKLEENENKLGERERELPALREMHEVHKAESSARIAGLEALIATLEVERDSLSGKLKEMQEQIDREAGNAKVLEEENQGLQFQISRLEIVSSEKSDEISCLLKKLEENENNSGERERELLTLREMHEVHKTESSARIAGLEAQITTLEVERDSLSGKLKEMQEQIDREAGNAKVLEEENQGLQFQISKLEIMSSEKSDEISCLLKKLEENENKLGERERELPALREMHEVHKAESSARMAGLEALITTLEVERDSLSCKLKEMQEQIDREAGNAKVLEEENQGLKFRISKLEIMSTEKSDEISCLLKKLEENENKLGERERELPALRDMHEVHKAESSARIAGLEALITTLEVERDSLSGKLKEMQEQMDREAGNANVLEEENQRLQFQISKLEIVSTEKSDEISCLLKKLEENENYSGERERELLTLREMHVVHKTESSARIAGLEAQIITLEVERDSLSGKLKEMQEQIDREAGNAKVLEEENQGLQFQISKLEIMSSEKSDEISCLMKKLEENENKLGERERELPDLREMHEVHKAESSARIAGLEALIATLEVERDSLSGKLNEMQEQIDREAGNAKVLGEENQGLQFQISRLEIVSSEKSDEISCLLKKLEENENNLGERERELLTLREMHEVHKTESSARIAGLEAQITTLEVERDSLSGKLKEMQEQIDREAGNAKVLEEENQGLQFQISKLEIMSSEKSDEISCLLKKLEENENKLGERERELPALREMHEVHKAESSARMAGLEALITTLEVERDSLSSKLKEMQEQIDREAGNAKVLEEENQGLKFRISKLEIVSTEKSDEISCLLKKLEENENKLGERERELPALRDMHEVHKAESSARIAGLEALITTLEVERDSLSGKLKEMQEQIDREAGNANVLEEENQGLQFQISKLEIVSTEKSDEISCLLKKLEENENYSGERERELLTLREMHVVHKTESSARIAGLEAQITTLEVDRDSLSGKLKEMQEQIDREAGNAKVLEEENQGLQFQISKLEIMSSEKSDEISCLMKNLEENENKLGERERELPALREMHEVRKAESSARIASLEALIATLEVEQDSLIGKLNEMQEQIDREAGNAKVLEEENQGLQFQISKLEIVSTEKSDEISCLLKKLEENENSLGERERELLTLREMHEVHKTESSARIAGLEAQITPLEVERDSLSGKLKEMQEQIDREAGNAKVLEEENQGLQFQISRLEIMSSEKSDEISCLLKKLEENENKLGERERELPALREMHEVHMAESSARMAGLEALITTLEVKRDSLCGKLKEMQVQIDREAGNAKVLEEENQGLKFQISKLEIVSSEKSDEISSLLKKLEENENKLGERERELLTLREMLEVHKTESSARIAGLEAQITTLEVERDSLCGKLKEMQEQIDREAGNAKVLEEVNQGLQFQISKLEIMSSEKSNKISCLLKKLEENENKLGERERELPALREMHEVHKAESSARMAGLEALITALEVERDSLSSKLKEMQEQIDREAGNAKVLEEENQGLQFQISKLEIVSTEKGDEISCLLKKLEENENKLGERERELPALRDMHEVHKAESSARIAGLEALITTLEVERDSLSGKLTEMQEQIDREAGNAKVLEEENQGLQFQISKLEIVSSVKSDEMSSLLKKFVENENILGERERELLTLMEMHEVHKTESSARIAGLEAQVKTLVVEHDSLSGKLKEMQEQIDREAGNAKVLEEENQGLQFQISKLEIVSSEKSDEISCLLKKLEENENKLGEKERELPAFWEMHEVHKSELSAQIAGLVAHITSLEVDYDSQSSKLKEMEEQIEKKEAEAKQLEEENQGLQSQISKLEFMSNEKSNEISFLMKKLEDNEHCLLSEIEYMTGQVKNLNLDVDSLRAQKGELEQLIGQKTSELSDLVRSFEDQVSAMQQELGTANSQRIELELQLQQKAQEILGFELQIENLKGELASKIAVEEKILGEQRGFVGRIKEMELEVEFLLTEKSHLEGKVISSNSIIDELTKEKNGLGARAIDLERELTEREDELSTLQKTFENGEREASFQISSLTEQVSSLQQEVDLLRAQKADLEEQMARVSIETSAQIQGLLDQGSVLQQELESLKNHKARSELHIEKINDEMSGYLTHIQNLKEELASKTVDHQRLLEENAALMVQVMNLESEVDSLRRQKTELDELLTSRNSDIDQLHDRILELEQNVKDSEDELSTLQTKVADRDTEASGQIMSLTAELDSLKGELHSLQAQKSQLELELEKEKQESSESLTQVQAWLQDSKLNLQDVERKMEEMAEGFHKGIELKDEMIADLERMLDDLKRDLEIKEDELGSSVENVRSIEVQLRLSNQKLRVTEQLLTEKEENHKIAEERYQKEQRALEERVSTLSRVIAVNNEARDRIIADITDKVKGTLAGLESLTGEFERGCDNLMRRVTDILYDFKNAKDWVVETRIEKQELKGEVAKLTEQLQEKEKQVLVLKEKVIDLELKVRKEEREKESLSKAVAQLQNIVGELEKVMKEKDEGMLGLGEEKREAIRQLCLWIDYHRSCCEDLKELLLKMTRRSQRAARRS</sequence>
<feature type="coiled-coil region" evidence="2">
    <location>
        <begin position="3592"/>
        <end position="3640"/>
    </location>
</feature>
<feature type="coiled-coil region" evidence="2">
    <location>
        <begin position="377"/>
        <end position="411"/>
    </location>
</feature>
<evidence type="ECO:0000313" key="5">
    <source>
        <dbReference type="EMBL" id="KAK6935501.1"/>
    </source>
</evidence>
<dbReference type="Proteomes" id="UP001370490">
    <property type="component" value="Unassembled WGS sequence"/>
</dbReference>
<evidence type="ECO:0000256" key="1">
    <source>
        <dbReference type="ARBA" id="ARBA00023054"/>
    </source>
</evidence>
<proteinExistence type="predicted"/>
<feature type="coiled-coil region" evidence="2">
    <location>
        <begin position="3096"/>
        <end position="3362"/>
    </location>
</feature>
<feature type="compositionally biased region" description="Acidic residues" evidence="3">
    <location>
        <begin position="45"/>
        <end position="54"/>
    </location>
</feature>
<keyword evidence="6" id="KW-1185">Reference proteome</keyword>
<feature type="coiled-coil region" evidence="2">
    <location>
        <begin position="282"/>
        <end position="344"/>
    </location>
</feature>
<accession>A0AAN8VTF5</accession>
<feature type="region of interest" description="Disordered" evidence="3">
    <location>
        <begin position="1103"/>
        <end position="1132"/>
    </location>
</feature>
<comment type="caution">
    <text evidence="5">The sequence shown here is derived from an EMBL/GenBank/DDBJ whole genome shotgun (WGS) entry which is preliminary data.</text>
</comment>
<feature type="domain" description="NAB" evidence="4">
    <location>
        <begin position="11"/>
        <end position="91"/>
    </location>
</feature>
<feature type="coiled-coil region" evidence="2">
    <location>
        <begin position="1953"/>
        <end position="2138"/>
    </location>
</feature>
<dbReference type="PANTHER" id="PTHR47357">
    <property type="entry name" value="COP1-INTERACTIVE PROTEIN 1"/>
    <property type="match status" value="1"/>
</dbReference>
<feature type="coiled-coil region" evidence="2">
    <location>
        <begin position="4241"/>
        <end position="4313"/>
    </location>
</feature>
<feature type="coiled-coil region" evidence="2">
    <location>
        <begin position="2769"/>
        <end position="2926"/>
    </location>
</feature>
<protein>
    <submittedName>
        <fullName evidence="5">Protein Networked (NET), actin-binding (NAB) domain</fullName>
    </submittedName>
</protein>